<proteinExistence type="inferred from homology"/>
<dbReference type="GO" id="GO:0006353">
    <property type="term" value="P:DNA-templated transcription termination"/>
    <property type="evidence" value="ECO:0007669"/>
    <property type="project" value="InterPro"/>
</dbReference>
<feature type="compositionally biased region" description="Low complexity" evidence="2">
    <location>
        <begin position="55"/>
        <end position="68"/>
    </location>
</feature>
<keyword evidence="1" id="KW-0694">RNA-binding</keyword>
<evidence type="ECO:0000313" key="4">
    <source>
        <dbReference type="EMBL" id="CAA9468049.1"/>
    </source>
</evidence>
<comment type="similarity">
    <text evidence="1">Belongs to the Rho family.</text>
</comment>
<dbReference type="EMBL" id="CADCVL010000081">
    <property type="protein sequence ID" value="CAA9468049.1"/>
    <property type="molecule type" value="Genomic_DNA"/>
</dbReference>
<gene>
    <name evidence="4" type="ORF">AVDCRST_MAG65-493</name>
</gene>
<dbReference type="Pfam" id="PF07497">
    <property type="entry name" value="Rho_RNA_bind"/>
    <property type="match status" value="1"/>
</dbReference>
<dbReference type="GO" id="GO:0005524">
    <property type="term" value="F:ATP binding"/>
    <property type="evidence" value="ECO:0007669"/>
    <property type="project" value="InterPro"/>
</dbReference>
<dbReference type="PANTHER" id="PTHR46425">
    <property type="entry name" value="TRANSCRIPTION TERMINATION FACTOR RHO"/>
    <property type="match status" value="1"/>
</dbReference>
<dbReference type="AlphaFoldDB" id="A0A6J4RF03"/>
<evidence type="ECO:0000256" key="2">
    <source>
        <dbReference type="SAM" id="MobiDB-lite"/>
    </source>
</evidence>
<accession>A0A6J4RF03</accession>
<sequence length="222" mass="23172">MPPVLDAQALADSPLADLYLLANELGIDGYRRLRKADLVAAIITRQGGEPPAPEAAPDAESTESAPAEAEGRGGEDADTETATEGAADDENGDAGEEPGAEGEEETGRRRRSRRGGRGRRSREEAGDEAAPEVAAATEPEESGAVADGIVELLPNGSGFLRVTGDENAGDVYISAAQVKRCELVAGDRVTGPLRKPRNSERYPSLVRVDTINGRPADEVAEG</sequence>
<feature type="non-terminal residue" evidence="4">
    <location>
        <position position="222"/>
    </location>
</feature>
<dbReference type="GO" id="GO:0003723">
    <property type="term" value="F:RNA binding"/>
    <property type="evidence" value="ECO:0007669"/>
    <property type="project" value="UniProtKB-UniRule"/>
</dbReference>
<dbReference type="PANTHER" id="PTHR46425:SF1">
    <property type="entry name" value="TRANSCRIPTION TERMINATION FACTOR RHO"/>
    <property type="match status" value="1"/>
</dbReference>
<dbReference type="SUPFAM" id="SSF50249">
    <property type="entry name" value="Nucleic acid-binding proteins"/>
    <property type="match status" value="1"/>
</dbReference>
<organism evidence="4">
    <name type="scientific">uncultured Solirubrobacteraceae bacterium</name>
    <dbReference type="NCBI Taxonomy" id="1162706"/>
    <lineage>
        <taxon>Bacteria</taxon>
        <taxon>Bacillati</taxon>
        <taxon>Actinomycetota</taxon>
        <taxon>Thermoleophilia</taxon>
        <taxon>Solirubrobacterales</taxon>
        <taxon>Solirubrobacteraceae</taxon>
        <taxon>environmental samples</taxon>
    </lineage>
</organism>
<dbReference type="InterPro" id="IPR036269">
    <property type="entry name" value="Rho_N_sf"/>
</dbReference>
<name>A0A6J4RF03_9ACTN</name>
<dbReference type="GO" id="GO:0008186">
    <property type="term" value="F:ATP-dependent activity, acting on RNA"/>
    <property type="evidence" value="ECO:0007669"/>
    <property type="project" value="InterPro"/>
</dbReference>
<dbReference type="Gene3D" id="1.10.720.10">
    <property type="match status" value="1"/>
</dbReference>
<evidence type="ECO:0000256" key="1">
    <source>
        <dbReference type="PROSITE-ProRule" id="PRU01203"/>
    </source>
</evidence>
<dbReference type="InterPro" id="IPR011113">
    <property type="entry name" value="Rho_RNA-bd"/>
</dbReference>
<dbReference type="PROSITE" id="PS51856">
    <property type="entry name" value="RHO_RNA_BD"/>
    <property type="match status" value="1"/>
</dbReference>
<dbReference type="Pfam" id="PF07498">
    <property type="entry name" value="Rho_N"/>
    <property type="match status" value="1"/>
</dbReference>
<feature type="compositionally biased region" description="Basic residues" evidence="2">
    <location>
        <begin position="108"/>
        <end position="120"/>
    </location>
</feature>
<dbReference type="SMART" id="SM00959">
    <property type="entry name" value="Rho_N"/>
    <property type="match status" value="1"/>
</dbReference>
<evidence type="ECO:0000259" key="3">
    <source>
        <dbReference type="PROSITE" id="PS51856"/>
    </source>
</evidence>
<feature type="region of interest" description="Disordered" evidence="2">
    <location>
        <begin position="44"/>
        <end position="149"/>
    </location>
</feature>
<protein>
    <submittedName>
        <fullName evidence="4">Transcription termination factor Rho</fullName>
    </submittedName>
</protein>
<dbReference type="InterPro" id="IPR012340">
    <property type="entry name" value="NA-bd_OB-fold"/>
</dbReference>
<dbReference type="Gene3D" id="2.40.50.140">
    <property type="entry name" value="Nucleic acid-binding proteins"/>
    <property type="match status" value="1"/>
</dbReference>
<dbReference type="SUPFAM" id="SSF68912">
    <property type="entry name" value="Rho N-terminal domain-like"/>
    <property type="match status" value="1"/>
</dbReference>
<dbReference type="InterPro" id="IPR011112">
    <property type="entry name" value="Rho-like_N"/>
</dbReference>
<feature type="compositionally biased region" description="Acidic residues" evidence="2">
    <location>
        <begin position="76"/>
        <end position="104"/>
    </location>
</feature>
<feature type="domain" description="Rho RNA-BD" evidence="3">
    <location>
        <begin position="143"/>
        <end position="215"/>
    </location>
</feature>
<reference evidence="4" key="1">
    <citation type="submission" date="2020-02" db="EMBL/GenBank/DDBJ databases">
        <authorList>
            <person name="Meier V. D."/>
        </authorList>
    </citation>
    <scope>NUCLEOTIDE SEQUENCE</scope>
    <source>
        <strain evidence="4">AVDCRST_MAG65</strain>
    </source>
</reference>
<dbReference type="InterPro" id="IPR004665">
    <property type="entry name" value="Term_rho"/>
</dbReference>